<dbReference type="AlphaFoldDB" id="A0A8H5H3Z4"/>
<organism evidence="3 4">
    <name type="scientific">Tricholomella constricta</name>
    <dbReference type="NCBI Taxonomy" id="117010"/>
    <lineage>
        <taxon>Eukaryota</taxon>
        <taxon>Fungi</taxon>
        <taxon>Dikarya</taxon>
        <taxon>Basidiomycota</taxon>
        <taxon>Agaricomycotina</taxon>
        <taxon>Agaricomycetes</taxon>
        <taxon>Agaricomycetidae</taxon>
        <taxon>Agaricales</taxon>
        <taxon>Tricholomatineae</taxon>
        <taxon>Lyophyllaceae</taxon>
        <taxon>Tricholomella</taxon>
    </lineage>
</organism>
<accession>A0A8H5H3Z4</accession>
<dbReference type="InterPro" id="IPR037056">
    <property type="entry name" value="RNase_H1_N_sf"/>
</dbReference>
<dbReference type="Gene3D" id="3.40.970.10">
    <property type="entry name" value="Ribonuclease H1, N-terminal domain"/>
    <property type="match status" value="1"/>
</dbReference>
<gene>
    <name evidence="3" type="ORF">D9615_008460</name>
</gene>
<dbReference type="InterPro" id="IPR009027">
    <property type="entry name" value="Ribosomal_bL9/RNase_H1_N"/>
</dbReference>
<keyword evidence="4" id="KW-1185">Reference proteome</keyword>
<dbReference type="SUPFAM" id="SSF55658">
    <property type="entry name" value="L9 N-domain-like"/>
    <property type="match status" value="1"/>
</dbReference>
<dbReference type="OrthoDB" id="3270804at2759"/>
<dbReference type="EMBL" id="JAACJP010000029">
    <property type="protein sequence ID" value="KAF5376317.1"/>
    <property type="molecule type" value="Genomic_DNA"/>
</dbReference>
<dbReference type="Pfam" id="PF01693">
    <property type="entry name" value="Cauli_VI"/>
    <property type="match status" value="1"/>
</dbReference>
<sequence length="337" mass="36118">MHDQASSTAYVCENTGYKIRLHVATSPTTPRYCIETRTYCTRHNMCPIHLAESGLVLQPSSQPSSPSPTPPTSSPPEARSPSPMPSMSPPPQPNCTSAHGVRGQRLCDHSEGLQSAAISLEAAHTAIEEAQAGIIARALGPERYKAFLAETAADLAARSDLDDASLGMPALPLAQYGSTSPQQDIATPRLLSSENMMAKEDYWYVVKVGREPGVFRGSAGIMNNVSGISGANPERYTTEQDALDAYEKALVAGLVVKVTSIEGSRINETGSELETGNTSNNRLDKVHLEPPELSDLPHLAWEPTLHTSQTFEKLPTLRCMVPDAANPILHGIGPKSI</sequence>
<evidence type="ECO:0000256" key="1">
    <source>
        <dbReference type="SAM" id="MobiDB-lite"/>
    </source>
</evidence>
<feature type="compositionally biased region" description="Pro residues" evidence="1">
    <location>
        <begin position="65"/>
        <end position="74"/>
    </location>
</feature>
<evidence type="ECO:0000259" key="2">
    <source>
        <dbReference type="Pfam" id="PF01693"/>
    </source>
</evidence>
<dbReference type="Proteomes" id="UP000565441">
    <property type="component" value="Unassembled WGS sequence"/>
</dbReference>
<evidence type="ECO:0000313" key="3">
    <source>
        <dbReference type="EMBL" id="KAF5376317.1"/>
    </source>
</evidence>
<proteinExistence type="predicted"/>
<feature type="region of interest" description="Disordered" evidence="1">
    <location>
        <begin position="57"/>
        <end position="103"/>
    </location>
</feature>
<protein>
    <recommendedName>
        <fullName evidence="2">Ribonuclease H1 N-terminal domain-containing protein</fullName>
    </recommendedName>
</protein>
<reference evidence="3 4" key="1">
    <citation type="journal article" date="2020" name="ISME J.">
        <title>Uncovering the hidden diversity of litter-decomposition mechanisms in mushroom-forming fungi.</title>
        <authorList>
            <person name="Floudas D."/>
            <person name="Bentzer J."/>
            <person name="Ahren D."/>
            <person name="Johansson T."/>
            <person name="Persson P."/>
            <person name="Tunlid A."/>
        </authorList>
    </citation>
    <scope>NUCLEOTIDE SEQUENCE [LARGE SCALE GENOMIC DNA]</scope>
    <source>
        <strain evidence="3 4">CBS 661.87</strain>
    </source>
</reference>
<name>A0A8H5H3Z4_9AGAR</name>
<evidence type="ECO:0000313" key="4">
    <source>
        <dbReference type="Proteomes" id="UP000565441"/>
    </source>
</evidence>
<comment type="caution">
    <text evidence="3">The sequence shown here is derived from an EMBL/GenBank/DDBJ whole genome shotgun (WGS) entry which is preliminary data.</text>
</comment>
<feature type="compositionally biased region" description="Pro residues" evidence="1">
    <location>
        <begin position="82"/>
        <end position="93"/>
    </location>
</feature>
<dbReference type="InterPro" id="IPR011320">
    <property type="entry name" value="RNase_H1_N"/>
</dbReference>
<feature type="domain" description="Ribonuclease H1 N-terminal" evidence="2">
    <location>
        <begin position="203"/>
        <end position="244"/>
    </location>
</feature>